<sequence>MTATGHTANYDLSQFASEDRPTWSGDYNGDMAKIDAAIYKAADKQGTAVFPYRHWADGDCNKALEAGFYELRADIAHGPASSKDMRGALIVAHNAGSTIISQVGIIGDFHNVGGVYFRSSVDSGGLWSNWDKLAPLSTVGSLTQRVAALESKLATISPPTTGLTAKQYDESYANNSNIIIAGQQ</sequence>
<evidence type="ECO:0000313" key="1">
    <source>
        <dbReference type="EMBL" id="DAF99590.1"/>
    </source>
</evidence>
<accession>A0A8S5UZ18</accession>
<protein>
    <submittedName>
        <fullName evidence="1">Uncharacterized protein</fullName>
    </submittedName>
</protein>
<organism evidence="1">
    <name type="scientific">Podoviridae sp. ctvVI24</name>
    <dbReference type="NCBI Taxonomy" id="2825285"/>
    <lineage>
        <taxon>Viruses</taxon>
        <taxon>Duplodnaviria</taxon>
        <taxon>Heunggongvirae</taxon>
        <taxon>Uroviricota</taxon>
        <taxon>Caudoviricetes</taxon>
    </lineage>
</organism>
<dbReference type="EMBL" id="BK016168">
    <property type="protein sequence ID" value="DAF99590.1"/>
    <property type="molecule type" value="Genomic_DNA"/>
</dbReference>
<proteinExistence type="predicted"/>
<reference evidence="1" key="1">
    <citation type="journal article" date="2021" name="Proc. Natl. Acad. Sci. U.S.A.">
        <title>A Catalog of Tens of Thousands of Viruses from Human Metagenomes Reveals Hidden Associations with Chronic Diseases.</title>
        <authorList>
            <person name="Tisza M.J."/>
            <person name="Buck C.B."/>
        </authorList>
    </citation>
    <scope>NUCLEOTIDE SEQUENCE</scope>
    <source>
        <strain evidence="1">CtvVI24</strain>
    </source>
</reference>
<dbReference type="EMBL" id="BK016168">
    <property type="protein sequence ID" value="DAF99578.1"/>
    <property type="molecule type" value="Genomic_DNA"/>
</dbReference>
<name>A0A8S5UZ18_9CAUD</name>